<dbReference type="PROSITE" id="PS52016">
    <property type="entry name" value="TONB_DEPENDENT_REC_3"/>
    <property type="match status" value="1"/>
</dbReference>
<dbReference type="PANTHER" id="PTHR30069:SF29">
    <property type="entry name" value="HEMOGLOBIN AND HEMOGLOBIN-HAPTOGLOBIN-BINDING PROTEIN 1-RELATED"/>
    <property type="match status" value="1"/>
</dbReference>
<keyword evidence="2 10" id="KW-0813">Transport</keyword>
<protein>
    <submittedName>
        <fullName evidence="16">SusC/RagA family TonB-linked outer membrane protein</fullName>
    </submittedName>
</protein>
<evidence type="ECO:0000256" key="2">
    <source>
        <dbReference type="ARBA" id="ARBA00022448"/>
    </source>
</evidence>
<evidence type="ECO:0000256" key="12">
    <source>
        <dbReference type="SAM" id="SignalP"/>
    </source>
</evidence>
<gene>
    <name evidence="16" type="ORF">C1637_03970</name>
    <name evidence="15" type="ORF">EG342_07365</name>
</gene>
<keyword evidence="3 10" id="KW-1134">Transmembrane beta strand</keyword>
<dbReference type="KEGG" id="clac:EG342_07365"/>
<evidence type="ECO:0000313" key="17">
    <source>
        <dbReference type="Proteomes" id="UP000236262"/>
    </source>
</evidence>
<dbReference type="InterPro" id="IPR036942">
    <property type="entry name" value="Beta-barrel_TonB_sf"/>
</dbReference>
<keyword evidence="8" id="KW-0675">Receptor</keyword>
<evidence type="ECO:0000256" key="8">
    <source>
        <dbReference type="ARBA" id="ARBA00023170"/>
    </source>
</evidence>
<keyword evidence="7 10" id="KW-0472">Membrane</keyword>
<comment type="similarity">
    <text evidence="10 11">Belongs to the TonB-dependent receptor family.</text>
</comment>
<dbReference type="GO" id="GO:0015344">
    <property type="term" value="F:siderophore uptake transmembrane transporter activity"/>
    <property type="evidence" value="ECO:0007669"/>
    <property type="project" value="TreeGrafter"/>
</dbReference>
<comment type="subcellular location">
    <subcellularLocation>
        <location evidence="1 10">Cell outer membrane</location>
        <topology evidence="1 10">Multi-pass membrane protein</topology>
    </subcellularLocation>
</comment>
<evidence type="ECO:0000259" key="14">
    <source>
        <dbReference type="Pfam" id="PF07715"/>
    </source>
</evidence>
<evidence type="ECO:0000256" key="5">
    <source>
        <dbReference type="ARBA" id="ARBA00022729"/>
    </source>
</evidence>
<evidence type="ECO:0000256" key="10">
    <source>
        <dbReference type="PROSITE-ProRule" id="PRU01360"/>
    </source>
</evidence>
<feature type="chain" id="PRO_5044593963" evidence="12">
    <location>
        <begin position="23"/>
        <end position="954"/>
    </location>
</feature>
<reference evidence="15 18" key="2">
    <citation type="submission" date="2018-11" db="EMBL/GenBank/DDBJ databases">
        <title>Proposal to divide the Flavobacteriaceae and reorganize its genera based on Amino Acid Identity values calculated from whole genome sequences.</title>
        <authorList>
            <person name="Nicholson A.C."/>
            <person name="Gulvik C.A."/>
            <person name="Whitney A.M."/>
            <person name="Humrighouse B.W."/>
            <person name="Bell M."/>
            <person name="Holmes B."/>
            <person name="Steigerwalt A.G."/>
            <person name="Villarma A."/>
            <person name="Sheth M."/>
            <person name="Batra D."/>
            <person name="Pryor J."/>
            <person name="Bernardet J.-F."/>
            <person name="Hugo C."/>
            <person name="Kampfer P."/>
            <person name="Newman J."/>
            <person name="McQuiston J.R."/>
        </authorList>
    </citation>
    <scope>NUCLEOTIDE SEQUENCE [LARGE SCALE GENOMIC DNA]</scope>
    <source>
        <strain evidence="15 18">KC_1864</strain>
    </source>
</reference>
<dbReference type="NCBIfam" id="TIGR04056">
    <property type="entry name" value="OMP_RagA_SusC"/>
    <property type="match status" value="1"/>
</dbReference>
<keyword evidence="9 10" id="KW-0998">Cell outer membrane</keyword>
<dbReference type="InterPro" id="IPR000531">
    <property type="entry name" value="Beta-barrel_TonB"/>
</dbReference>
<keyword evidence="5 12" id="KW-0732">Signal</keyword>
<evidence type="ECO:0000256" key="3">
    <source>
        <dbReference type="ARBA" id="ARBA00022452"/>
    </source>
</evidence>
<evidence type="ECO:0000256" key="1">
    <source>
        <dbReference type="ARBA" id="ARBA00004571"/>
    </source>
</evidence>
<dbReference type="GO" id="GO:0044718">
    <property type="term" value="P:siderophore transmembrane transport"/>
    <property type="evidence" value="ECO:0007669"/>
    <property type="project" value="TreeGrafter"/>
</dbReference>
<dbReference type="Gene3D" id="2.40.170.20">
    <property type="entry name" value="TonB-dependent receptor, beta-barrel domain"/>
    <property type="match status" value="1"/>
</dbReference>
<dbReference type="NCBIfam" id="TIGR04057">
    <property type="entry name" value="SusC_RagA_signa"/>
    <property type="match status" value="1"/>
</dbReference>
<evidence type="ECO:0000313" key="16">
    <source>
        <dbReference type="EMBL" id="PNW15592.1"/>
    </source>
</evidence>
<proteinExistence type="inferred from homology"/>
<dbReference type="Pfam" id="PF07715">
    <property type="entry name" value="Plug"/>
    <property type="match status" value="1"/>
</dbReference>
<accession>A0A3G6RP55</accession>
<organism evidence="16 17">
    <name type="scientific">Chryseobacterium lactis</name>
    <dbReference type="NCBI Taxonomy" id="1241981"/>
    <lineage>
        <taxon>Bacteria</taxon>
        <taxon>Pseudomonadati</taxon>
        <taxon>Bacteroidota</taxon>
        <taxon>Flavobacteriia</taxon>
        <taxon>Flavobacteriales</taxon>
        <taxon>Weeksellaceae</taxon>
        <taxon>Chryseobacterium group</taxon>
        <taxon>Chryseobacterium</taxon>
    </lineage>
</organism>
<dbReference type="EMBL" id="PPEH01000001">
    <property type="protein sequence ID" value="PNW15592.1"/>
    <property type="molecule type" value="Genomic_DNA"/>
</dbReference>
<keyword evidence="4 10" id="KW-0812">Transmembrane</keyword>
<reference evidence="16 17" key="1">
    <citation type="submission" date="2018-01" db="EMBL/GenBank/DDBJ databases">
        <title>Draft genome sequences of Chryseobacterium lactis NCTC11390, Chryseobacterium oncorhynchi 701B-08, and Chryseobacterium viscerum 687B-08.</title>
        <authorList>
            <person name="Jeong J.-J."/>
            <person name="Lee Y.J."/>
            <person name="Park B."/>
            <person name="Choi I.-G."/>
            <person name="Kim K.D."/>
        </authorList>
    </citation>
    <scope>NUCLEOTIDE SEQUENCE [LARGE SCALE GENOMIC DNA]</scope>
    <source>
        <strain evidence="16 17">NCTC11390</strain>
    </source>
</reference>
<dbReference type="GO" id="GO:0009279">
    <property type="term" value="C:cell outer membrane"/>
    <property type="evidence" value="ECO:0007669"/>
    <property type="project" value="UniProtKB-SubCell"/>
</dbReference>
<feature type="domain" description="TonB-dependent receptor-like beta-barrel" evidence="13">
    <location>
        <begin position="334"/>
        <end position="851"/>
    </location>
</feature>
<keyword evidence="18" id="KW-1185">Reference proteome</keyword>
<feature type="domain" description="TonB-dependent receptor plug" evidence="14">
    <location>
        <begin position="50"/>
        <end position="159"/>
    </location>
</feature>
<evidence type="ECO:0000313" key="15">
    <source>
        <dbReference type="EMBL" id="AZA81743.1"/>
    </source>
</evidence>
<evidence type="ECO:0000256" key="11">
    <source>
        <dbReference type="RuleBase" id="RU003357"/>
    </source>
</evidence>
<evidence type="ECO:0000259" key="13">
    <source>
        <dbReference type="Pfam" id="PF00593"/>
    </source>
</evidence>
<dbReference type="Proteomes" id="UP000279972">
    <property type="component" value="Chromosome"/>
</dbReference>
<sequence>MNVKLRVLSAGALFFLGQVAFAQTAKKDTTSKVKQIEEVVVLGYGKTATKAKSTAASTTISEKVLEDRPNASFLNSLQGAAPGITINSSSGSPGSGRIDVRVRGIGSLNSAMDPLYVIDGMSTNGTQFRNLNPEDIASISVLRDAAATSIYGNRAANGVVVITTKSGSFNSGMKLSFGSTIGFSTYPNHKYNLVSGSQYRALQNEFVFGPDEQYSQDEVINAPNTDWRKQYFRTGMTQQHNLGLTFGGKNVSVYSSLGYYDMTGIVKSTDFSRFTFRNNINGKSNDGRFTYGSQLAVGYSKRSQLDQENSVSALLANPLQNPLFSSILARPDLEPSPYNRGSDFYRDYQNKYSDRIPWVTQDIINGGVQNKYTETSVMANVNFAYKLTDYLTVGHKSGIDFKESDRAFARAPYGYLALIAKAGNDPYGGIEQLNNTKDFNINSITNLTFNKSWGEHTLEVGAYLDYIKAHYRAKQYQQNGLNPLTWSLGSGTGYVPYSTTTPTLYVPNVQASAVNAGALAYFATAEYDYAGKYGFTGMVRRDGAYRFSKENRWNTFWAVSGRWNIDKEAFMEGSVFDMLKLRSSYGTQGNQNLGITVNNINPLVNAATTTLFRNVYTTNTAYLNQQGLGLSVLGNPDVRWETQKMFNVGLDFVLFNRKLEGNVDYYIKTTDNLFNKLNISAASTGTFTIDGNNGKMRNNGIEGNLRYNIFNRSDFKLSIFANGSFNKNRILELPYGYSPTDNVNATGSLAFQWNLVRYAGVNKDTGEMQFLDKNGAITENPNDSDRVLTGKSYYPKYQGGFGLNGSFKGVFADVLFSWQAGGWQYDNLYTWLMDPNGLGTGNNVSADLLNSWTPDNRNTDIPSITANNTGSDGSSDRYLYKTDFIRLKTISLGYSFPKASLANLPITGLKLFVQGENLVTWSSWKGLDPEPVTDYSLSVYPNPKTFSVGFNVEF</sequence>
<dbReference type="EMBL" id="CP033924">
    <property type="protein sequence ID" value="AZA81743.1"/>
    <property type="molecule type" value="Genomic_DNA"/>
</dbReference>
<dbReference type="Proteomes" id="UP000236262">
    <property type="component" value="Unassembled WGS sequence"/>
</dbReference>
<evidence type="ECO:0000256" key="6">
    <source>
        <dbReference type="ARBA" id="ARBA00023077"/>
    </source>
</evidence>
<dbReference type="SUPFAM" id="SSF56935">
    <property type="entry name" value="Porins"/>
    <property type="match status" value="1"/>
</dbReference>
<dbReference type="InterPro" id="IPR039426">
    <property type="entry name" value="TonB-dep_rcpt-like"/>
</dbReference>
<evidence type="ECO:0000313" key="18">
    <source>
        <dbReference type="Proteomes" id="UP000279972"/>
    </source>
</evidence>
<dbReference type="Gene3D" id="2.170.130.10">
    <property type="entry name" value="TonB-dependent receptor, plug domain"/>
    <property type="match status" value="1"/>
</dbReference>
<dbReference type="InterPro" id="IPR023996">
    <property type="entry name" value="TonB-dep_OMP_SusC/RagA"/>
</dbReference>
<dbReference type="AlphaFoldDB" id="A0A3G6RP55"/>
<evidence type="ECO:0000256" key="4">
    <source>
        <dbReference type="ARBA" id="ARBA00022692"/>
    </source>
</evidence>
<evidence type="ECO:0000256" key="7">
    <source>
        <dbReference type="ARBA" id="ARBA00023136"/>
    </source>
</evidence>
<dbReference type="InterPro" id="IPR023997">
    <property type="entry name" value="TonB-dep_OMP_SusC/RagA_CS"/>
</dbReference>
<evidence type="ECO:0000256" key="9">
    <source>
        <dbReference type="ARBA" id="ARBA00023237"/>
    </source>
</evidence>
<dbReference type="InterPro" id="IPR037066">
    <property type="entry name" value="Plug_dom_sf"/>
</dbReference>
<dbReference type="RefSeq" id="WP_103289091.1">
    <property type="nucleotide sequence ID" value="NZ_CP033924.1"/>
</dbReference>
<dbReference type="InterPro" id="IPR012910">
    <property type="entry name" value="Plug_dom"/>
</dbReference>
<feature type="signal peptide" evidence="12">
    <location>
        <begin position="1"/>
        <end position="22"/>
    </location>
</feature>
<dbReference type="OrthoDB" id="9768177at2"/>
<name>A0A3G6RP55_CHRLC</name>
<dbReference type="Pfam" id="PF00593">
    <property type="entry name" value="TonB_dep_Rec_b-barrel"/>
    <property type="match status" value="1"/>
</dbReference>
<dbReference type="PANTHER" id="PTHR30069">
    <property type="entry name" value="TONB-DEPENDENT OUTER MEMBRANE RECEPTOR"/>
    <property type="match status" value="1"/>
</dbReference>
<keyword evidence="6 11" id="KW-0798">TonB box</keyword>